<gene>
    <name evidence="1" type="ORF">NEZAVI_LOCUS5738</name>
</gene>
<sequence>MYIFHPDRRQTAMLADRSGHEAQCRGLHQLARCKGPVGRSDFIEMWIMLYECVCCDPETVHHILCLTHPLRDPDSIPPFRSALQGSDAANAIPVALHRQPLIDGPRTSI</sequence>
<name>A0A9P0EFD8_NEZVI</name>
<evidence type="ECO:0000313" key="1">
    <source>
        <dbReference type="EMBL" id="CAH1395468.1"/>
    </source>
</evidence>
<protein>
    <submittedName>
        <fullName evidence="1">Uncharacterized protein</fullName>
    </submittedName>
</protein>
<accession>A0A9P0EFD8</accession>
<dbReference type="EMBL" id="OV725079">
    <property type="protein sequence ID" value="CAH1395468.1"/>
    <property type="molecule type" value="Genomic_DNA"/>
</dbReference>
<organism evidence="1 2">
    <name type="scientific">Nezara viridula</name>
    <name type="common">Southern green stink bug</name>
    <name type="synonym">Cimex viridulus</name>
    <dbReference type="NCBI Taxonomy" id="85310"/>
    <lineage>
        <taxon>Eukaryota</taxon>
        <taxon>Metazoa</taxon>
        <taxon>Ecdysozoa</taxon>
        <taxon>Arthropoda</taxon>
        <taxon>Hexapoda</taxon>
        <taxon>Insecta</taxon>
        <taxon>Pterygota</taxon>
        <taxon>Neoptera</taxon>
        <taxon>Paraneoptera</taxon>
        <taxon>Hemiptera</taxon>
        <taxon>Heteroptera</taxon>
        <taxon>Panheteroptera</taxon>
        <taxon>Pentatomomorpha</taxon>
        <taxon>Pentatomoidea</taxon>
        <taxon>Pentatomidae</taxon>
        <taxon>Pentatominae</taxon>
        <taxon>Nezara</taxon>
    </lineage>
</organism>
<reference evidence="1" key="1">
    <citation type="submission" date="2022-01" db="EMBL/GenBank/DDBJ databases">
        <authorList>
            <person name="King R."/>
        </authorList>
    </citation>
    <scope>NUCLEOTIDE SEQUENCE</scope>
</reference>
<keyword evidence="2" id="KW-1185">Reference proteome</keyword>
<proteinExistence type="predicted"/>
<dbReference type="AlphaFoldDB" id="A0A9P0EFD8"/>
<dbReference type="Proteomes" id="UP001152798">
    <property type="component" value="Chromosome 3"/>
</dbReference>
<evidence type="ECO:0000313" key="2">
    <source>
        <dbReference type="Proteomes" id="UP001152798"/>
    </source>
</evidence>